<evidence type="ECO:0000313" key="7">
    <source>
        <dbReference type="Proteomes" id="UP001175261"/>
    </source>
</evidence>
<accession>A0AA39L7U2</accession>
<evidence type="ECO:0000256" key="2">
    <source>
        <dbReference type="ARBA" id="ARBA00022737"/>
    </source>
</evidence>
<dbReference type="PANTHER" id="PTHR43979">
    <property type="entry name" value="PRE-MRNA-PROCESSING FACTOR 17"/>
    <property type="match status" value="1"/>
</dbReference>
<gene>
    <name evidence="6" type="ORF">NLU13_5468</name>
</gene>
<dbReference type="FunFam" id="2.130.10.10:FF:000191">
    <property type="entry name" value="mRNA splicing factor"/>
    <property type="match status" value="1"/>
</dbReference>
<keyword evidence="1 3" id="KW-0853">WD repeat</keyword>
<dbReference type="Proteomes" id="UP001175261">
    <property type="component" value="Unassembled WGS sequence"/>
</dbReference>
<dbReference type="Pfam" id="PF12894">
    <property type="entry name" value="ANAPC4_WD40"/>
    <property type="match status" value="1"/>
</dbReference>
<evidence type="ECO:0000256" key="1">
    <source>
        <dbReference type="ARBA" id="ARBA00022574"/>
    </source>
</evidence>
<feature type="repeat" description="WD" evidence="3">
    <location>
        <begin position="500"/>
        <end position="533"/>
    </location>
</feature>
<dbReference type="InterPro" id="IPR036322">
    <property type="entry name" value="WD40_repeat_dom_sf"/>
</dbReference>
<dbReference type="InterPro" id="IPR032847">
    <property type="entry name" value="PRPF17"/>
</dbReference>
<dbReference type="CDD" id="cd00200">
    <property type="entry name" value="WD40"/>
    <property type="match status" value="1"/>
</dbReference>
<feature type="domain" description="Anaphase-promoting complex subunit 4-like WD40" evidence="5">
    <location>
        <begin position="430"/>
        <end position="513"/>
    </location>
</feature>
<dbReference type="InterPro" id="IPR001680">
    <property type="entry name" value="WD40_rpt"/>
</dbReference>
<dbReference type="PRINTS" id="PR00320">
    <property type="entry name" value="GPROTEINBRPT"/>
</dbReference>
<reference evidence="6" key="1">
    <citation type="submission" date="2022-10" db="EMBL/GenBank/DDBJ databases">
        <title>Determination and structural analysis of whole genome sequence of Sarocladium strictum F4-1.</title>
        <authorList>
            <person name="Hu L."/>
            <person name="Jiang Y."/>
        </authorList>
    </citation>
    <scope>NUCLEOTIDE SEQUENCE</scope>
    <source>
        <strain evidence="6">F4-1</strain>
    </source>
</reference>
<dbReference type="PANTHER" id="PTHR43979:SF1">
    <property type="entry name" value="PRE-MRNA-PROCESSING FACTOR 17"/>
    <property type="match status" value="1"/>
</dbReference>
<dbReference type="PROSITE" id="PS00678">
    <property type="entry name" value="WD_REPEATS_1"/>
    <property type="match status" value="1"/>
</dbReference>
<comment type="caution">
    <text evidence="6">The sequence shown here is derived from an EMBL/GenBank/DDBJ whole genome shotgun (WGS) entry which is preliminary data.</text>
</comment>
<organism evidence="6 7">
    <name type="scientific">Sarocladium strictum</name>
    <name type="common">Black bundle disease fungus</name>
    <name type="synonym">Acremonium strictum</name>
    <dbReference type="NCBI Taxonomy" id="5046"/>
    <lineage>
        <taxon>Eukaryota</taxon>
        <taxon>Fungi</taxon>
        <taxon>Dikarya</taxon>
        <taxon>Ascomycota</taxon>
        <taxon>Pezizomycotina</taxon>
        <taxon>Sordariomycetes</taxon>
        <taxon>Hypocreomycetidae</taxon>
        <taxon>Hypocreales</taxon>
        <taxon>Sarocladiaceae</taxon>
        <taxon>Sarocladium</taxon>
    </lineage>
</organism>
<feature type="region of interest" description="Disordered" evidence="4">
    <location>
        <begin position="31"/>
        <end position="65"/>
    </location>
</feature>
<dbReference type="AlphaFoldDB" id="A0AA39L7U2"/>
<dbReference type="Pfam" id="PF00400">
    <property type="entry name" value="WD40"/>
    <property type="match status" value="3"/>
</dbReference>
<feature type="repeat" description="WD" evidence="3">
    <location>
        <begin position="279"/>
        <end position="320"/>
    </location>
</feature>
<evidence type="ECO:0000256" key="3">
    <source>
        <dbReference type="PROSITE-ProRule" id="PRU00221"/>
    </source>
</evidence>
<dbReference type="Gene3D" id="2.130.10.10">
    <property type="entry name" value="YVTN repeat-like/Quinoprotein amine dehydrogenase"/>
    <property type="match status" value="1"/>
</dbReference>
<dbReference type="InterPro" id="IPR024977">
    <property type="entry name" value="Apc4-like_WD40_dom"/>
</dbReference>
<keyword evidence="2" id="KW-0677">Repeat</keyword>
<dbReference type="PROSITE" id="PS50082">
    <property type="entry name" value="WD_REPEATS_2"/>
    <property type="match status" value="4"/>
</dbReference>
<dbReference type="InterPro" id="IPR020472">
    <property type="entry name" value="WD40_PAC1"/>
</dbReference>
<dbReference type="GO" id="GO:0003729">
    <property type="term" value="F:mRNA binding"/>
    <property type="evidence" value="ECO:0007669"/>
    <property type="project" value="TreeGrafter"/>
</dbReference>
<evidence type="ECO:0000256" key="4">
    <source>
        <dbReference type="SAM" id="MobiDB-lite"/>
    </source>
</evidence>
<proteinExistence type="predicted"/>
<dbReference type="GO" id="GO:0071013">
    <property type="term" value="C:catalytic step 2 spliceosome"/>
    <property type="evidence" value="ECO:0007669"/>
    <property type="project" value="InterPro"/>
</dbReference>
<name>A0AA39L7U2_SARSR</name>
<evidence type="ECO:0000259" key="5">
    <source>
        <dbReference type="Pfam" id="PF12894"/>
    </source>
</evidence>
<dbReference type="InterPro" id="IPR015943">
    <property type="entry name" value="WD40/YVTN_repeat-like_dom_sf"/>
</dbReference>
<dbReference type="PROSITE" id="PS50294">
    <property type="entry name" value="WD_REPEATS_REGION"/>
    <property type="match status" value="4"/>
</dbReference>
<dbReference type="GO" id="GO:0000398">
    <property type="term" value="P:mRNA splicing, via spliceosome"/>
    <property type="evidence" value="ECO:0007669"/>
    <property type="project" value="InterPro"/>
</dbReference>
<keyword evidence="7" id="KW-1185">Reference proteome</keyword>
<feature type="repeat" description="WD" evidence="3">
    <location>
        <begin position="235"/>
        <end position="277"/>
    </location>
</feature>
<sequence>MADFGDYPPNMAPQDALIVRQQAEPDHAVVKYSAEDLSRPKAGPANPFKDESTGLKRKNVPTGNATETYISEHTFRSKHRAIEREGGPEREYQSGAELKAEAAKLRAGREGKGDATIAEGEGAYLGPWAKYKRPQFEVVDNEAELGSDEEYEIVEEEEDEDVVESGTVLQAPAQAIARRKEVEELGEETTTFHGSEQYDYQGRTYMHVPQDLDVDLRKEPGSITNYIPKKQIHTWKDHSKAVTALRFFPNSGHLLLSASADTTVKIWDMYHQRELLRTYSGHSKALSDVCFNASGTQFLSASYDRMMKLWDTETGKCISKFTTGKTPHVIKFNPDPEHAHEFLAGMSDKKIVQFDTRAPPKENLVQEYDHHLAAINTIVFVDQNRRFMTTSDDKSLRAWDYNIPVPIKYIAEPDMYPMTRAAAHPSGKYVAYQSSDNQILVYGANDKFRQNRKKSYRGHNNAGLAIELDVSADGQFLASGDSAGYVCFWDWKTCKMYHKLKAGQQAITCVQWHPQETSKVVTAGMEGEIKLWD</sequence>
<dbReference type="SMART" id="SM00320">
    <property type="entry name" value="WD40"/>
    <property type="match status" value="7"/>
</dbReference>
<dbReference type="SUPFAM" id="SSF50978">
    <property type="entry name" value="WD40 repeat-like"/>
    <property type="match status" value="1"/>
</dbReference>
<dbReference type="EMBL" id="JAPDFR010000004">
    <property type="protein sequence ID" value="KAK0387155.1"/>
    <property type="molecule type" value="Genomic_DNA"/>
</dbReference>
<protein>
    <recommendedName>
        <fullName evidence="5">Anaphase-promoting complex subunit 4-like WD40 domain-containing protein</fullName>
    </recommendedName>
</protein>
<dbReference type="InterPro" id="IPR019775">
    <property type="entry name" value="WD40_repeat_CS"/>
</dbReference>
<feature type="repeat" description="WD" evidence="3">
    <location>
        <begin position="368"/>
        <end position="400"/>
    </location>
</feature>
<evidence type="ECO:0000313" key="6">
    <source>
        <dbReference type="EMBL" id="KAK0387155.1"/>
    </source>
</evidence>